<gene>
    <name evidence="5" type="ORF">Bravens_00637</name>
</gene>
<dbReference type="PANTHER" id="PTHR43408:SF2">
    <property type="entry name" value="FMN REDUCTASE (NADPH)"/>
    <property type="match status" value="1"/>
</dbReference>
<organism evidence="5 6">
    <name type="scientific">Brevibacterium ravenspurgense</name>
    <dbReference type="NCBI Taxonomy" id="479117"/>
    <lineage>
        <taxon>Bacteria</taxon>
        <taxon>Bacillati</taxon>
        <taxon>Actinomycetota</taxon>
        <taxon>Actinomycetes</taxon>
        <taxon>Micrococcales</taxon>
        <taxon>Brevibacteriaceae</taxon>
        <taxon>Brevibacterium</taxon>
    </lineage>
</organism>
<dbReference type="InterPro" id="IPR029039">
    <property type="entry name" value="Flavoprotein-like_sf"/>
</dbReference>
<comment type="caution">
    <text evidence="5">The sequence shown here is derived from an EMBL/GenBank/DDBJ whole genome shotgun (WGS) entry which is preliminary data.</text>
</comment>
<dbReference type="Gene3D" id="3.40.50.360">
    <property type="match status" value="1"/>
</dbReference>
<dbReference type="SUPFAM" id="SSF52218">
    <property type="entry name" value="Flavoproteins"/>
    <property type="match status" value="1"/>
</dbReference>
<keyword evidence="6" id="KW-1185">Reference proteome</keyword>
<dbReference type="PATRIC" id="fig|479117.4.peg.637"/>
<accession>A0A150HAC8</accession>
<dbReference type="RefSeq" id="WP_062020209.1">
    <property type="nucleotide sequence ID" value="NZ_LQQC01000007.1"/>
</dbReference>
<feature type="domain" description="NADPH-dependent FMN reductase-like" evidence="4">
    <location>
        <begin position="5"/>
        <end position="149"/>
    </location>
</feature>
<dbReference type="InterPro" id="IPR051814">
    <property type="entry name" value="NAD(P)H-dep_FMN_reductase"/>
</dbReference>
<protein>
    <submittedName>
        <fullName evidence="5">NAD(P)H-dependent FAD/FMN reductase</fullName>
        <ecNumber evidence="5">1.5.1.45</ecNumber>
    </submittedName>
</protein>
<evidence type="ECO:0000256" key="2">
    <source>
        <dbReference type="ARBA" id="ARBA00022643"/>
    </source>
</evidence>
<dbReference type="EC" id="1.5.1.45" evidence="5"/>
<keyword evidence="3 5" id="KW-0560">Oxidoreductase</keyword>
<keyword evidence="1" id="KW-0285">Flavoprotein</keyword>
<dbReference type="PANTHER" id="PTHR43408">
    <property type="entry name" value="FMN REDUCTASE (NADPH)"/>
    <property type="match status" value="1"/>
</dbReference>
<evidence type="ECO:0000256" key="3">
    <source>
        <dbReference type="ARBA" id="ARBA00023002"/>
    </source>
</evidence>
<dbReference type="InterPro" id="IPR005025">
    <property type="entry name" value="FMN_Rdtase-like_dom"/>
</dbReference>
<evidence type="ECO:0000256" key="1">
    <source>
        <dbReference type="ARBA" id="ARBA00022630"/>
    </source>
</evidence>
<proteinExistence type="predicted"/>
<dbReference type="EMBL" id="LQQC01000007">
    <property type="protein sequence ID" value="KXZ59083.1"/>
    <property type="molecule type" value="Genomic_DNA"/>
</dbReference>
<name>A0A150HAC8_9MICO</name>
<keyword evidence="2" id="KW-0288">FMN</keyword>
<reference evidence="5 6" key="1">
    <citation type="submission" date="2016-01" db="EMBL/GenBank/DDBJ databases">
        <title>Use of Whole Genome Sequencing to ascertain that Brevibacterium massiliense (Roux, Raoult 2009) is a later heterotypic synonym of Brevibacterium ravenspurgense (Mages 2008).</title>
        <authorList>
            <person name="Bernier A.-M."/>
            <person name="Burdz T."/>
            <person name="Huynh C."/>
            <person name="Pachecho A.L."/>
            <person name="Wiebe D."/>
            <person name="Bonner C."/>
            <person name="Bernard K."/>
        </authorList>
    </citation>
    <scope>NUCLEOTIDE SEQUENCE [LARGE SCALE GENOMIC DNA]</scope>
    <source>
        <strain evidence="5 6">CCUG56047</strain>
    </source>
</reference>
<evidence type="ECO:0000313" key="6">
    <source>
        <dbReference type="Proteomes" id="UP000243589"/>
    </source>
</evidence>
<dbReference type="AlphaFoldDB" id="A0A150HAC8"/>
<evidence type="ECO:0000259" key="4">
    <source>
        <dbReference type="Pfam" id="PF03358"/>
    </source>
</evidence>
<evidence type="ECO:0000313" key="5">
    <source>
        <dbReference type="EMBL" id="KXZ59083.1"/>
    </source>
</evidence>
<dbReference type="Pfam" id="PF03358">
    <property type="entry name" value="FMN_red"/>
    <property type="match status" value="1"/>
</dbReference>
<sequence>MPNATVVVINAGTSETSSTAMLLSQIAKSVQEAGDNITCTSINVRDVAQDAMTARVSGHKSAALQEIEATLLNADALIVGTPVFKAGASAVFMAFFQALDNDLLIGTPVLLAGTAGSQRHALVVDDQIRGLFAYLRTYTTPTSVFAAPDDFNDPKLRTRSARAAGELLALIRADVRGTARNTTWDHYQHSYGSASDTELSIDLDSDLMRLATGNSYNAG</sequence>
<dbReference type="GO" id="GO:0016491">
    <property type="term" value="F:oxidoreductase activity"/>
    <property type="evidence" value="ECO:0007669"/>
    <property type="project" value="UniProtKB-KW"/>
</dbReference>
<dbReference type="Proteomes" id="UP000243589">
    <property type="component" value="Unassembled WGS sequence"/>
</dbReference>